<dbReference type="AlphaFoldDB" id="A0A7J7GMA6"/>
<reference evidence="1 2" key="2">
    <citation type="submission" date="2020-07" db="EMBL/GenBank/DDBJ databases">
        <title>Genome assembly of wild tea tree DASZ reveals pedigree and selection history of tea varieties.</title>
        <authorList>
            <person name="Zhang W."/>
        </authorList>
    </citation>
    <scope>NUCLEOTIDE SEQUENCE [LARGE SCALE GENOMIC DNA]</scope>
    <source>
        <strain evidence="2">cv. G240</strain>
        <tissue evidence="1">Leaf</tissue>
    </source>
</reference>
<dbReference type="Proteomes" id="UP000593564">
    <property type="component" value="Unassembled WGS sequence"/>
</dbReference>
<proteinExistence type="predicted"/>
<sequence>MYSYLYFSHLQHRDFPLTIRSHRPQCVFCSVEFHLRAKCITDQTLGRSDHTVVLFSKQRSLAHIHFLYTTPNLDQHLTDGDFLTNLNQRSTTMVQGS</sequence>
<gene>
    <name evidence="1" type="ORF">HYC85_021685</name>
</gene>
<evidence type="ECO:0000313" key="1">
    <source>
        <dbReference type="EMBL" id="KAF5940518.1"/>
    </source>
</evidence>
<comment type="caution">
    <text evidence="1">The sequence shown here is derived from an EMBL/GenBank/DDBJ whole genome shotgun (WGS) entry which is preliminary data.</text>
</comment>
<dbReference type="EMBL" id="JACBKZ010000010">
    <property type="protein sequence ID" value="KAF5940518.1"/>
    <property type="molecule type" value="Genomic_DNA"/>
</dbReference>
<organism evidence="1 2">
    <name type="scientific">Camellia sinensis</name>
    <name type="common">Tea plant</name>
    <name type="synonym">Thea sinensis</name>
    <dbReference type="NCBI Taxonomy" id="4442"/>
    <lineage>
        <taxon>Eukaryota</taxon>
        <taxon>Viridiplantae</taxon>
        <taxon>Streptophyta</taxon>
        <taxon>Embryophyta</taxon>
        <taxon>Tracheophyta</taxon>
        <taxon>Spermatophyta</taxon>
        <taxon>Magnoliopsida</taxon>
        <taxon>eudicotyledons</taxon>
        <taxon>Gunneridae</taxon>
        <taxon>Pentapetalae</taxon>
        <taxon>asterids</taxon>
        <taxon>Ericales</taxon>
        <taxon>Theaceae</taxon>
        <taxon>Camellia</taxon>
    </lineage>
</organism>
<evidence type="ECO:0000313" key="2">
    <source>
        <dbReference type="Proteomes" id="UP000593564"/>
    </source>
</evidence>
<protein>
    <submittedName>
        <fullName evidence="1">Uncharacterized protein</fullName>
    </submittedName>
</protein>
<reference evidence="2" key="1">
    <citation type="journal article" date="2020" name="Nat. Commun.">
        <title>Genome assembly of wild tea tree DASZ reveals pedigree and selection history of tea varieties.</title>
        <authorList>
            <person name="Zhang W."/>
            <person name="Zhang Y."/>
            <person name="Qiu H."/>
            <person name="Guo Y."/>
            <person name="Wan H."/>
            <person name="Zhang X."/>
            <person name="Scossa F."/>
            <person name="Alseekh S."/>
            <person name="Zhang Q."/>
            <person name="Wang P."/>
            <person name="Xu L."/>
            <person name="Schmidt M.H."/>
            <person name="Jia X."/>
            <person name="Li D."/>
            <person name="Zhu A."/>
            <person name="Guo F."/>
            <person name="Chen W."/>
            <person name="Ni D."/>
            <person name="Usadel B."/>
            <person name="Fernie A.R."/>
            <person name="Wen W."/>
        </authorList>
    </citation>
    <scope>NUCLEOTIDE SEQUENCE [LARGE SCALE GENOMIC DNA]</scope>
    <source>
        <strain evidence="2">cv. G240</strain>
    </source>
</reference>
<accession>A0A7J7GMA6</accession>
<name>A0A7J7GMA6_CAMSI</name>
<keyword evidence="2" id="KW-1185">Reference proteome</keyword>